<feature type="region of interest" description="Disordered" evidence="1">
    <location>
        <begin position="45"/>
        <end position="84"/>
    </location>
</feature>
<feature type="compositionally biased region" description="Low complexity" evidence="1">
    <location>
        <begin position="49"/>
        <end position="61"/>
    </location>
</feature>
<feature type="region of interest" description="Disordered" evidence="1">
    <location>
        <begin position="338"/>
        <end position="373"/>
    </location>
</feature>
<feature type="compositionally biased region" description="Polar residues" evidence="1">
    <location>
        <begin position="284"/>
        <end position="296"/>
    </location>
</feature>
<protein>
    <submittedName>
        <fullName evidence="2">Uncharacterized protein</fullName>
    </submittedName>
</protein>
<evidence type="ECO:0000313" key="2">
    <source>
        <dbReference type="EMBL" id="KAJ2003285.1"/>
    </source>
</evidence>
<dbReference type="EMBL" id="JANBQF010000233">
    <property type="protein sequence ID" value="KAJ2003285.1"/>
    <property type="molecule type" value="Genomic_DNA"/>
</dbReference>
<accession>A0A9W8BJE7</accession>
<sequence length="649" mass="70036">MEQQNISDVWVRRTFKDRLSLNSISPRMLFQGFKPPQFLQLLAGHKQPKSSARPASLAPSSKSKHSRRHRHRHRHRHHSSSKGVAVAAAAVSSRRKSVQQMAMPVPMVLNTKSVISEQEPNMAMPVFIQPLPGTTLQPTHELDNFRFSMPTPTHAIISSEAMDQLQHGGTDLQLCELDVDKLQQASDSARIRGQIVASRAVPPTNADRKHRLSTASGDDDSHPGQVFRVLGRMNSGVDMGANAPQSPVLVTVARNGSITSERSLLPRPADSSSMSAVQSATSDKVATQRSPHNAPSISRHLTRESMGVRSLEQLTASTDTPSASLGAETFTTAQLFASPTSSRQRAAEQMSDFSANADEEPDNDDILRPRSYTKRGSDVSDIAMRKHLFFGDDPIENAAQPGGPEDRQQNNTMAPIAQTVARSRNSGVVPAAANTGRDSSDPAPDMPLSQSYQRHYYPPASRGTMPTAFNELSGADQALAFNMLQARVSGLETRFTCMEAILASIEDELANIAMVPESLGSLRRMVGASRLPANIRPVIRSVDLNPAMAVAPNNLNKTSPSLRSSTAGGYNAQIGGEAAVHDDPAATMQTTTAALADLVERSKEEFDEATTNALSSISAIVNGMQAMRRLDTRLDFANATNCDNAKSGD</sequence>
<dbReference type="OrthoDB" id="5597387at2759"/>
<keyword evidence="3" id="KW-1185">Reference proteome</keyword>
<dbReference type="AlphaFoldDB" id="A0A9W8BJE7"/>
<name>A0A9W8BJE7_9FUNG</name>
<feature type="region of interest" description="Disordered" evidence="1">
    <location>
        <begin position="425"/>
        <end position="445"/>
    </location>
</feature>
<feature type="compositionally biased region" description="Basic residues" evidence="1">
    <location>
        <begin position="62"/>
        <end position="80"/>
    </location>
</feature>
<reference evidence="2" key="1">
    <citation type="submission" date="2022-07" db="EMBL/GenBank/DDBJ databases">
        <title>Phylogenomic reconstructions and comparative analyses of Kickxellomycotina fungi.</title>
        <authorList>
            <person name="Reynolds N.K."/>
            <person name="Stajich J.E."/>
            <person name="Barry K."/>
            <person name="Grigoriev I.V."/>
            <person name="Crous P."/>
            <person name="Smith M.E."/>
        </authorList>
    </citation>
    <scope>NUCLEOTIDE SEQUENCE</scope>
    <source>
        <strain evidence="2">IMI 214461</strain>
    </source>
</reference>
<comment type="caution">
    <text evidence="2">The sequence shown here is derived from an EMBL/GenBank/DDBJ whole genome shotgun (WGS) entry which is preliminary data.</text>
</comment>
<feature type="region of interest" description="Disordered" evidence="1">
    <location>
        <begin position="198"/>
        <end position="226"/>
    </location>
</feature>
<gene>
    <name evidence="2" type="ORF">H4R26_003158</name>
</gene>
<dbReference type="Proteomes" id="UP001150907">
    <property type="component" value="Unassembled WGS sequence"/>
</dbReference>
<proteinExistence type="predicted"/>
<feature type="region of interest" description="Disordered" evidence="1">
    <location>
        <begin position="260"/>
        <end position="305"/>
    </location>
</feature>
<feature type="compositionally biased region" description="Low complexity" evidence="1">
    <location>
        <begin position="269"/>
        <end position="282"/>
    </location>
</feature>
<evidence type="ECO:0000313" key="3">
    <source>
        <dbReference type="Proteomes" id="UP001150907"/>
    </source>
</evidence>
<organism evidence="2 3">
    <name type="scientific">Coemansia thaxteri</name>
    <dbReference type="NCBI Taxonomy" id="2663907"/>
    <lineage>
        <taxon>Eukaryota</taxon>
        <taxon>Fungi</taxon>
        <taxon>Fungi incertae sedis</taxon>
        <taxon>Zoopagomycota</taxon>
        <taxon>Kickxellomycotina</taxon>
        <taxon>Kickxellomycetes</taxon>
        <taxon>Kickxellales</taxon>
        <taxon>Kickxellaceae</taxon>
        <taxon>Coemansia</taxon>
    </lineage>
</organism>
<evidence type="ECO:0000256" key="1">
    <source>
        <dbReference type="SAM" id="MobiDB-lite"/>
    </source>
</evidence>